<proteinExistence type="predicted"/>
<gene>
    <name evidence="3" type="ORF">MAN_03772</name>
</gene>
<evidence type="ECO:0000313" key="3">
    <source>
        <dbReference type="EMBL" id="KID67014.1"/>
    </source>
</evidence>
<sequence length="236" mass="26154">MPQADENACSGNTDKTEEGVLPDDQLQYSASDEGSFIRCSKGELEPPLPPPSTPSASLLEHICVNSIGDYYKIDELVTLANTKIKHLLRSNKKYPSWVPSLPPAIEAAVRSTGDDKLSDILAATTAANISTVTELDQFESMRVMTGFSMKVLRSCAQEIQTLEKAVEESRRTIELQQAQEQRSKCEIATMCGALSFLKNTSCCRNSSCDAEFQCFIDPNESILRCNKCRCRHFDRV</sequence>
<evidence type="ECO:0000313" key="4">
    <source>
        <dbReference type="Proteomes" id="UP000031186"/>
    </source>
</evidence>
<name>A0A0B4GFN3_METAF</name>
<feature type="non-terminal residue" evidence="3">
    <location>
        <position position="1"/>
    </location>
</feature>
<dbReference type="EMBL" id="AZNF01000004">
    <property type="protein sequence ID" value="KID67014.1"/>
    <property type="molecule type" value="Genomic_DNA"/>
</dbReference>
<accession>A0A0B4GFN3</accession>
<feature type="region of interest" description="Disordered" evidence="2">
    <location>
        <begin position="1"/>
        <end position="25"/>
    </location>
</feature>
<organism evidence="3 4">
    <name type="scientific">Metarhizium anisopliae (strain ARSEF 549)</name>
    <dbReference type="NCBI Taxonomy" id="3151832"/>
    <lineage>
        <taxon>Eukaryota</taxon>
        <taxon>Fungi</taxon>
        <taxon>Dikarya</taxon>
        <taxon>Ascomycota</taxon>
        <taxon>Pezizomycotina</taxon>
        <taxon>Sordariomycetes</taxon>
        <taxon>Hypocreomycetidae</taxon>
        <taxon>Hypocreales</taxon>
        <taxon>Clavicipitaceae</taxon>
        <taxon>Metarhizium</taxon>
    </lineage>
</organism>
<dbReference type="Proteomes" id="UP000031186">
    <property type="component" value="Unassembled WGS sequence"/>
</dbReference>
<reference evidence="3 4" key="1">
    <citation type="journal article" date="2014" name="Proc. Natl. Acad. Sci. U.S.A.">
        <title>Trajectory and genomic determinants of fungal-pathogen speciation and host adaptation.</title>
        <authorList>
            <person name="Hu X."/>
            <person name="Xiao G."/>
            <person name="Zheng P."/>
            <person name="Shang Y."/>
            <person name="Su Y."/>
            <person name="Zhang X."/>
            <person name="Liu X."/>
            <person name="Zhan S."/>
            <person name="St Leger R.J."/>
            <person name="Wang C."/>
        </authorList>
    </citation>
    <scope>NUCLEOTIDE SEQUENCE [LARGE SCALE GENOMIC DNA]</scope>
    <source>
        <strain evidence="3 4">ARSEF 549</strain>
    </source>
</reference>
<comment type="caution">
    <text evidence="3">The sequence shown here is derived from an EMBL/GenBank/DDBJ whole genome shotgun (WGS) entry which is preliminary data.</text>
</comment>
<keyword evidence="1" id="KW-0175">Coiled coil</keyword>
<dbReference type="HOGENOM" id="CLU_1175660_0_0_1"/>
<dbReference type="AlphaFoldDB" id="A0A0B4GFN3"/>
<evidence type="ECO:0000256" key="1">
    <source>
        <dbReference type="SAM" id="Coils"/>
    </source>
</evidence>
<protein>
    <submittedName>
        <fullName evidence="3">Speckle-type POZ protein-like protein</fullName>
    </submittedName>
</protein>
<keyword evidence="4" id="KW-1185">Reference proteome</keyword>
<evidence type="ECO:0000256" key="2">
    <source>
        <dbReference type="SAM" id="MobiDB-lite"/>
    </source>
</evidence>
<feature type="coiled-coil region" evidence="1">
    <location>
        <begin position="152"/>
        <end position="179"/>
    </location>
</feature>
<dbReference type="VEuPathDB" id="FungiDB:MAN_03772"/>